<dbReference type="PANTHER" id="PTHR42953:SF1">
    <property type="entry name" value="METAL-BINDING PROTEIN HI_0362-RELATED"/>
    <property type="match status" value="1"/>
</dbReference>
<dbReference type="GO" id="GO:0030001">
    <property type="term" value="P:metal ion transport"/>
    <property type="evidence" value="ECO:0007669"/>
    <property type="project" value="InterPro"/>
</dbReference>
<evidence type="ECO:0000313" key="8">
    <source>
        <dbReference type="Proteomes" id="UP000321764"/>
    </source>
</evidence>
<dbReference type="PRINTS" id="PR00690">
    <property type="entry name" value="ADHESNFAMILY"/>
</dbReference>
<evidence type="ECO:0000256" key="2">
    <source>
        <dbReference type="ARBA" id="ARBA00011028"/>
    </source>
</evidence>
<evidence type="ECO:0000256" key="6">
    <source>
        <dbReference type="RuleBase" id="RU003512"/>
    </source>
</evidence>
<dbReference type="PANTHER" id="PTHR42953">
    <property type="entry name" value="HIGH-AFFINITY ZINC UPTAKE SYSTEM PROTEIN ZNUA-RELATED"/>
    <property type="match status" value="1"/>
</dbReference>
<evidence type="ECO:0000313" key="7">
    <source>
        <dbReference type="EMBL" id="TXR52096.1"/>
    </source>
</evidence>
<dbReference type="EMBL" id="VKAD01000002">
    <property type="protein sequence ID" value="TXR52096.1"/>
    <property type="molecule type" value="Genomic_DNA"/>
</dbReference>
<keyword evidence="4" id="KW-0479">Metal-binding</keyword>
<evidence type="ECO:0000256" key="1">
    <source>
        <dbReference type="ARBA" id="ARBA00004196"/>
    </source>
</evidence>
<proteinExistence type="inferred from homology"/>
<dbReference type="GO" id="GO:0030313">
    <property type="term" value="C:cell envelope"/>
    <property type="evidence" value="ECO:0007669"/>
    <property type="project" value="UniProtKB-SubCell"/>
</dbReference>
<evidence type="ECO:0000256" key="3">
    <source>
        <dbReference type="ARBA" id="ARBA00022448"/>
    </source>
</evidence>
<keyword evidence="3 6" id="KW-0813">Transport</keyword>
<gene>
    <name evidence="7" type="ORF">FME95_11820</name>
</gene>
<dbReference type="OrthoDB" id="9793396at2"/>
<dbReference type="InterPro" id="IPR006128">
    <property type="entry name" value="Lipoprotein_PsaA-like"/>
</dbReference>
<dbReference type="InterPro" id="IPR050492">
    <property type="entry name" value="Bact_metal-bind_prot9"/>
</dbReference>
<accession>A0A5C8Z5B7</accession>
<dbReference type="SUPFAM" id="SSF53807">
    <property type="entry name" value="Helical backbone' metal receptor"/>
    <property type="match status" value="1"/>
</dbReference>
<dbReference type="GO" id="GO:0007155">
    <property type="term" value="P:cell adhesion"/>
    <property type="evidence" value="ECO:0007669"/>
    <property type="project" value="InterPro"/>
</dbReference>
<dbReference type="Proteomes" id="UP000321764">
    <property type="component" value="Unassembled WGS sequence"/>
</dbReference>
<sequence length="329" mass="35670">MNSLVKGFMVIGVSVTAKAAMRLLTLLLVAVFAVLSSSVSFADDERVKVVASFSILADIAEQVGGERVEVTSIVGVNGDTHVYRARPMDAKQITYADLLVINGLGFEGWIERLESSARFNGIKVVATNGIHLLHGNAEESVQVMPMGHIHQHGTIDPHAWHSLQNGMQYAKAIAQGLMTADPEHQDYYQQRLDDFLVRAEQLDQELHALVAQLPPERLRVITSHDAFAYLAVDYGFQFISVQGVSTESEVAAGDLSRLIREVRNTEAAAIFLENISDPRLMNQVAKETGASIGGTLYSGSLSEADGPAASYLELMRHNVTTLVAALSAP</sequence>
<dbReference type="InterPro" id="IPR006129">
    <property type="entry name" value="AdhesinB"/>
</dbReference>
<keyword evidence="5" id="KW-0732">Signal</keyword>
<keyword evidence="8" id="KW-1185">Reference proteome</keyword>
<reference evidence="7 8" key="1">
    <citation type="submission" date="2019-07" db="EMBL/GenBank/DDBJ databases">
        <title>Reinekea sp. strain SSH23 genome sequencing and assembly.</title>
        <authorList>
            <person name="Kim I."/>
        </authorList>
    </citation>
    <scope>NUCLEOTIDE SEQUENCE [LARGE SCALE GENOMIC DNA]</scope>
    <source>
        <strain evidence="7 8">SSH23</strain>
    </source>
</reference>
<dbReference type="Gene3D" id="3.40.50.1980">
    <property type="entry name" value="Nitrogenase molybdenum iron protein domain"/>
    <property type="match status" value="2"/>
</dbReference>
<dbReference type="Pfam" id="PF01297">
    <property type="entry name" value="ZnuA"/>
    <property type="match status" value="1"/>
</dbReference>
<dbReference type="RefSeq" id="WP_147714692.1">
    <property type="nucleotide sequence ID" value="NZ_VKAD01000002.1"/>
</dbReference>
<dbReference type="InterPro" id="IPR006127">
    <property type="entry name" value="ZnuA-like"/>
</dbReference>
<organism evidence="7 8">
    <name type="scientific">Reinekea thalattae</name>
    <dbReference type="NCBI Taxonomy" id="2593301"/>
    <lineage>
        <taxon>Bacteria</taxon>
        <taxon>Pseudomonadati</taxon>
        <taxon>Pseudomonadota</taxon>
        <taxon>Gammaproteobacteria</taxon>
        <taxon>Oceanospirillales</taxon>
        <taxon>Saccharospirillaceae</taxon>
        <taxon>Reinekea</taxon>
    </lineage>
</organism>
<name>A0A5C8Z5B7_9GAMM</name>
<dbReference type="AlphaFoldDB" id="A0A5C8Z5B7"/>
<comment type="caution">
    <text evidence="7">The sequence shown here is derived from an EMBL/GenBank/DDBJ whole genome shotgun (WGS) entry which is preliminary data.</text>
</comment>
<evidence type="ECO:0000256" key="4">
    <source>
        <dbReference type="ARBA" id="ARBA00022723"/>
    </source>
</evidence>
<dbReference type="GO" id="GO:0046872">
    <property type="term" value="F:metal ion binding"/>
    <property type="evidence" value="ECO:0007669"/>
    <property type="project" value="UniProtKB-KW"/>
</dbReference>
<dbReference type="PRINTS" id="PR00691">
    <property type="entry name" value="ADHESINB"/>
</dbReference>
<evidence type="ECO:0000256" key="5">
    <source>
        <dbReference type="ARBA" id="ARBA00022729"/>
    </source>
</evidence>
<comment type="subcellular location">
    <subcellularLocation>
        <location evidence="1">Cell envelope</location>
    </subcellularLocation>
</comment>
<protein>
    <submittedName>
        <fullName evidence="7">Metal ABC transporter substrate-binding protein</fullName>
    </submittedName>
</protein>
<comment type="similarity">
    <text evidence="2 6">Belongs to the bacterial solute-binding protein 9 family.</text>
</comment>